<dbReference type="PROSITE" id="PS50297">
    <property type="entry name" value="ANK_REP_REGION"/>
    <property type="match status" value="5"/>
</dbReference>
<evidence type="ECO:0008006" key="7">
    <source>
        <dbReference type="Google" id="ProtNLM"/>
    </source>
</evidence>
<dbReference type="AlphaFoldDB" id="A0AA35MAG0"/>
<reference evidence="5" key="1">
    <citation type="submission" date="2023-01" db="EMBL/GenBank/DDBJ databases">
        <authorList>
            <person name="Piombo E."/>
        </authorList>
    </citation>
    <scope>NUCLEOTIDE SEQUENCE</scope>
</reference>
<dbReference type="EMBL" id="CABFNP030001245">
    <property type="protein sequence ID" value="CAI6093521.1"/>
    <property type="molecule type" value="Genomic_DNA"/>
</dbReference>
<evidence type="ECO:0000256" key="1">
    <source>
        <dbReference type="ARBA" id="ARBA00022737"/>
    </source>
</evidence>
<evidence type="ECO:0000313" key="6">
    <source>
        <dbReference type="Proteomes" id="UP001160390"/>
    </source>
</evidence>
<sequence length="768" mass="85387">TAHRKEVEGILEWLTPINYGPLQSDIIRLRQPGTGQWFLDTDEYRIWASGNGRTLYCPGIPGAGKTMIASIVVDDILRICRDDPTLGIAFIFCNFQRNEQQTTEMLLCSLLKQLASLLPTPPKQLDELYQTHRKLGTRPSALELSELVQIVLGAFSRTFVIVDALDECQNSDLSRDRFLDAIFNMQASTGVNIFLTSRAIPEIEKVFCEERGAFKLEIVAQQDDLQKYILGRISEMPQFIRGEPALRDELVMEISSSLKGMFLLTKLQLDSLKETISIRDVRSSIICTSTSELGLYNSAYEVALQRIENQSPQMSDLAKRVILWITHSLRQLSETELRYALSVRPGSLPFDKDDLVQIDFISICAGLVVVDVNSSVIRLVHFTAHEFFKRVVASHFSQGHNILADACITYLSYKELEDEFSPDNASYQRWLQSNPLYKYAATEWGFHVLLSENQTLKTLSPTEEKALRFLRNQNLVESAGHTLMIHAPYSISDDYAQLTNAPERPSALHLAAYFVLEKLLSELFKDYAAQEINADGKTGISRLANMDQDVIKPGLVYRSQILEVTDQLGQTPLCWASLARREGTMRLLVALGASLETIDKRSRTPLMYATLGQGHDTIRLLVELGASLEAVDEFGFTPLMHAAFGGMYDTIRLLVELGASLEAADKIGFTPLIYAAFGRKHDTIRLLVELGASIDAPDAGGRTALHHAVLAGLEVLVQLLVDQGASVDANDKDGNTPIDLAVKTDKEAIVQLLTSSGPSVKTGDDNLK</sequence>
<comment type="caution">
    <text evidence="5">The sequence shown here is derived from an EMBL/GenBank/DDBJ whole genome shotgun (WGS) entry which is preliminary data.</text>
</comment>
<keyword evidence="6" id="KW-1185">Reference proteome</keyword>
<name>A0AA35MAG0_9HYPO</name>
<feature type="repeat" description="ANK" evidence="2">
    <location>
        <begin position="700"/>
        <end position="732"/>
    </location>
</feature>
<evidence type="ECO:0000259" key="3">
    <source>
        <dbReference type="Pfam" id="PF22939"/>
    </source>
</evidence>
<dbReference type="Gene3D" id="3.40.50.300">
    <property type="entry name" value="P-loop containing nucleotide triphosphate hydrolases"/>
    <property type="match status" value="1"/>
</dbReference>
<dbReference type="InterPro" id="IPR036770">
    <property type="entry name" value="Ankyrin_rpt-contain_sf"/>
</dbReference>
<dbReference type="PANTHER" id="PTHR10039">
    <property type="entry name" value="AMELOGENIN"/>
    <property type="match status" value="1"/>
</dbReference>
<dbReference type="Gene3D" id="1.25.40.20">
    <property type="entry name" value="Ankyrin repeat-containing domain"/>
    <property type="match status" value="1"/>
</dbReference>
<dbReference type="InterPro" id="IPR054471">
    <property type="entry name" value="GPIID_WHD"/>
</dbReference>
<accession>A0AA35MAG0</accession>
<feature type="repeat" description="ANK" evidence="2">
    <location>
        <begin position="568"/>
        <end position="600"/>
    </location>
</feature>
<dbReference type="SMART" id="SM00248">
    <property type="entry name" value="ANK"/>
    <property type="match status" value="7"/>
</dbReference>
<dbReference type="PANTHER" id="PTHR10039:SF15">
    <property type="entry name" value="NACHT DOMAIN-CONTAINING PROTEIN"/>
    <property type="match status" value="1"/>
</dbReference>
<dbReference type="Pfam" id="PF12796">
    <property type="entry name" value="Ank_2"/>
    <property type="match status" value="2"/>
</dbReference>
<proteinExistence type="predicted"/>
<dbReference type="InterPro" id="IPR027417">
    <property type="entry name" value="P-loop_NTPase"/>
</dbReference>
<feature type="repeat" description="ANK" evidence="2">
    <location>
        <begin position="601"/>
        <end position="633"/>
    </location>
</feature>
<feature type="repeat" description="ANK" evidence="2">
    <location>
        <begin position="634"/>
        <end position="666"/>
    </location>
</feature>
<dbReference type="PROSITE" id="PS50088">
    <property type="entry name" value="ANK_REPEAT"/>
    <property type="match status" value="6"/>
</dbReference>
<feature type="domain" description="Nephrocystin 3-like N-terminal" evidence="4">
    <location>
        <begin position="33"/>
        <end position="198"/>
    </location>
</feature>
<protein>
    <recommendedName>
        <fullName evidence="7">NACHT domain-containing protein</fullName>
    </recommendedName>
</protein>
<dbReference type="InterPro" id="IPR056884">
    <property type="entry name" value="NPHP3-like_N"/>
</dbReference>
<dbReference type="SUPFAM" id="SSF52540">
    <property type="entry name" value="P-loop containing nucleoside triphosphate hydrolases"/>
    <property type="match status" value="1"/>
</dbReference>
<evidence type="ECO:0000313" key="5">
    <source>
        <dbReference type="EMBL" id="CAI6093521.1"/>
    </source>
</evidence>
<dbReference type="Pfam" id="PF24883">
    <property type="entry name" value="NPHP3_N"/>
    <property type="match status" value="1"/>
</dbReference>
<dbReference type="Proteomes" id="UP001160390">
    <property type="component" value="Unassembled WGS sequence"/>
</dbReference>
<feature type="repeat" description="ANK" evidence="2">
    <location>
        <begin position="667"/>
        <end position="699"/>
    </location>
</feature>
<dbReference type="Pfam" id="PF22939">
    <property type="entry name" value="WHD_GPIID"/>
    <property type="match status" value="1"/>
</dbReference>
<feature type="repeat" description="ANK" evidence="2">
    <location>
        <begin position="733"/>
        <end position="765"/>
    </location>
</feature>
<organism evidence="5 6">
    <name type="scientific">Clonostachys chloroleuca</name>
    <dbReference type="NCBI Taxonomy" id="1926264"/>
    <lineage>
        <taxon>Eukaryota</taxon>
        <taxon>Fungi</taxon>
        <taxon>Dikarya</taxon>
        <taxon>Ascomycota</taxon>
        <taxon>Pezizomycotina</taxon>
        <taxon>Sordariomycetes</taxon>
        <taxon>Hypocreomycetidae</taxon>
        <taxon>Hypocreales</taxon>
        <taxon>Bionectriaceae</taxon>
        <taxon>Clonostachys</taxon>
    </lineage>
</organism>
<feature type="non-terminal residue" evidence="5">
    <location>
        <position position="1"/>
    </location>
</feature>
<keyword evidence="1" id="KW-0677">Repeat</keyword>
<feature type="non-terminal residue" evidence="5">
    <location>
        <position position="768"/>
    </location>
</feature>
<evidence type="ECO:0000256" key="2">
    <source>
        <dbReference type="PROSITE-ProRule" id="PRU00023"/>
    </source>
</evidence>
<feature type="domain" description="GPI inositol-deacylase winged helix" evidence="3">
    <location>
        <begin position="314"/>
        <end position="388"/>
    </location>
</feature>
<dbReference type="InterPro" id="IPR002110">
    <property type="entry name" value="Ankyrin_rpt"/>
</dbReference>
<gene>
    <name evidence="5" type="ORF">CCHLO57077_00000591</name>
</gene>
<keyword evidence="2" id="KW-0040">ANK repeat</keyword>
<evidence type="ECO:0000259" key="4">
    <source>
        <dbReference type="Pfam" id="PF24883"/>
    </source>
</evidence>
<dbReference type="SUPFAM" id="SSF48403">
    <property type="entry name" value="Ankyrin repeat"/>
    <property type="match status" value="1"/>
</dbReference>